<evidence type="ECO:0000313" key="2">
    <source>
        <dbReference type="EMBL" id="MDN3711979.1"/>
    </source>
</evidence>
<dbReference type="Gene3D" id="3.30.420.180">
    <property type="entry name" value="CobE/GbiG C-terminal domain"/>
    <property type="match status" value="1"/>
</dbReference>
<gene>
    <name evidence="2" type="ORF">QWZ10_09440</name>
</gene>
<evidence type="ECO:0000313" key="3">
    <source>
        <dbReference type="Proteomes" id="UP001243846"/>
    </source>
</evidence>
<feature type="domain" description="CobE/GbiG C-terminal" evidence="1">
    <location>
        <begin position="10"/>
        <end position="123"/>
    </location>
</feature>
<name>A0ABT8D5B6_9RHOB</name>
<reference evidence="3" key="1">
    <citation type="journal article" date="2019" name="Int. J. Syst. Evol. Microbiol.">
        <title>The Global Catalogue of Microorganisms (GCM) 10K type strain sequencing project: providing services to taxonomists for standard genome sequencing and annotation.</title>
        <authorList>
            <consortium name="The Broad Institute Genomics Platform"/>
            <consortium name="The Broad Institute Genome Sequencing Center for Infectious Disease"/>
            <person name="Wu L."/>
            <person name="Ma J."/>
        </authorList>
    </citation>
    <scope>NUCLEOTIDE SEQUENCE [LARGE SCALE GENOMIC DNA]</scope>
    <source>
        <strain evidence="3">CECT 8482</strain>
    </source>
</reference>
<dbReference type="Pfam" id="PF01890">
    <property type="entry name" value="CbiG_C"/>
    <property type="match status" value="1"/>
</dbReference>
<dbReference type="InterPro" id="IPR036518">
    <property type="entry name" value="CobE/GbiG_C_sf"/>
</dbReference>
<keyword evidence="3" id="KW-1185">Reference proteome</keyword>
<dbReference type="Proteomes" id="UP001243846">
    <property type="component" value="Unassembled WGS sequence"/>
</dbReference>
<proteinExistence type="predicted"/>
<accession>A0ABT8D5B6</accession>
<dbReference type="RefSeq" id="WP_377683966.1">
    <property type="nucleotide sequence ID" value="NZ_JBHMDZ010000002.1"/>
</dbReference>
<evidence type="ECO:0000259" key="1">
    <source>
        <dbReference type="Pfam" id="PF01890"/>
    </source>
</evidence>
<dbReference type="EMBL" id="JAUFRC010000001">
    <property type="protein sequence ID" value="MDN3711979.1"/>
    <property type="molecule type" value="Genomic_DNA"/>
</dbReference>
<dbReference type="SUPFAM" id="SSF159664">
    <property type="entry name" value="CobE/GbiG C-terminal domain-like"/>
    <property type="match status" value="1"/>
</dbReference>
<organism evidence="2 3">
    <name type="scientific">Paracoccus cavernae</name>
    <dbReference type="NCBI Taxonomy" id="1571207"/>
    <lineage>
        <taxon>Bacteria</taxon>
        <taxon>Pseudomonadati</taxon>
        <taxon>Pseudomonadota</taxon>
        <taxon>Alphaproteobacteria</taxon>
        <taxon>Rhodobacterales</taxon>
        <taxon>Paracoccaceae</taxon>
        <taxon>Paracoccus</taxon>
    </lineage>
</organism>
<dbReference type="InterPro" id="IPR002750">
    <property type="entry name" value="CobE/GbiG_C"/>
</dbReference>
<comment type="caution">
    <text evidence="2">The sequence shown here is derived from an EMBL/GenBank/DDBJ whole genome shotgun (WGS) entry which is preliminary data.</text>
</comment>
<sequence length="128" mass="12776">MGDDIMSARLIAGIGLRAGACLADLEALLALAPAPVAGLATLSDKAGHAALRELCDKTALPLTPIAGQAIAGIPTPTRSPDQIARFATGSLAEACALVAAGTGARLLGPRLVCPNGRATIAFAERKPL</sequence>
<protein>
    <submittedName>
        <fullName evidence="2">Cobalamin biosynthesis protein</fullName>
    </submittedName>
</protein>